<gene>
    <name evidence="5" type="ORF">LSAT_V11C700345690</name>
</gene>
<dbReference type="PANTHER" id="PTHR47939:SF10">
    <property type="entry name" value="PENTACOTRIPEPTIDE-REPEAT REGION OF PRORP DOMAIN-CONTAINING PROTEIN"/>
    <property type="match status" value="1"/>
</dbReference>
<feature type="region of interest" description="Disordered" evidence="4">
    <location>
        <begin position="68"/>
        <end position="87"/>
    </location>
</feature>
<dbReference type="InterPro" id="IPR002885">
    <property type="entry name" value="PPR_rpt"/>
</dbReference>
<protein>
    <recommendedName>
        <fullName evidence="7">Pentacotripeptide-repeat region of PRORP domain-containing protein</fullName>
    </recommendedName>
</protein>
<feature type="repeat" description="PPR" evidence="3">
    <location>
        <begin position="392"/>
        <end position="426"/>
    </location>
</feature>
<dbReference type="Gramene" id="rna-gnl|WGS:NBSK|LSAT_7X7580_mrna">
    <property type="protein sequence ID" value="cds-PLY88543.1"/>
    <property type="gene ID" value="gene-LSAT_7X7580"/>
</dbReference>
<sequence>MWRSRVIARRVRSIRGFSHSKSDFPQLHSQVHNLQTLASYRHLENFRSKDLFPQSNAIRFFSSSSTDSVTDAEVSTGNNSDVIGAENENNDSFSFGEMWKDGINEANSVLEMDVSDSEIKESIEVVNEETHEVDMDELQRVLSLLKIRDGDSDVITVSLESKLDDMNLNLNKEFVVRVLETPHIHGENLIAFFKWATGVNNGEVFSVTTRSLDALVKAVCKELKKKVAYSLWDLIKDLGVKENNVLTTEMLNSLISVFSRLGKGMAGFEVFNKFEDFSCPTNANSYYFTIEALCRRSIFDRVGLVCERMLSEDKLPEAGKLGSIISYLCKAGMVKEAHSVYLSAKEKQKFPPQPSVNFLITSLCDRKKVDSDSVHLALKMLDDFNGEKQKHAIKQFSCVIQGLCRVNDFEGAKTLLSKMIDEGPPPGNAAFNTIINGLSKSGNMEEAIKTMRIMEGRGLKPDVFAYSVIMSGYAKGGEMEAAEKMLVEAKKSHCKLTPVTYHTMIRGYCKLEKFGKAVKLLNEMESYGVRANSDEYGKLIQSVCLKAANWRMGEKLMEEMERKGLHLNGITKSLVRAVKELEEEAKGTENVSVET</sequence>
<dbReference type="SUPFAM" id="SSF81901">
    <property type="entry name" value="HCP-like"/>
    <property type="match status" value="1"/>
</dbReference>
<evidence type="ECO:0000313" key="5">
    <source>
        <dbReference type="EMBL" id="KAJ0197549.1"/>
    </source>
</evidence>
<proteinExistence type="inferred from homology"/>
<dbReference type="PANTHER" id="PTHR47939">
    <property type="entry name" value="MEMBRANE-ASSOCIATED SALT-INDUCIBLE PROTEIN-LIKE"/>
    <property type="match status" value="1"/>
</dbReference>
<evidence type="ECO:0000256" key="1">
    <source>
        <dbReference type="ARBA" id="ARBA00007626"/>
    </source>
</evidence>
<accession>A0A9R1V297</accession>
<keyword evidence="2" id="KW-0677">Repeat</keyword>
<dbReference type="Pfam" id="PF13041">
    <property type="entry name" value="PPR_2"/>
    <property type="match status" value="2"/>
</dbReference>
<evidence type="ECO:0000256" key="3">
    <source>
        <dbReference type="PROSITE-ProRule" id="PRU00708"/>
    </source>
</evidence>
<dbReference type="NCBIfam" id="TIGR00756">
    <property type="entry name" value="PPR"/>
    <property type="match status" value="4"/>
</dbReference>
<dbReference type="InterPro" id="IPR011990">
    <property type="entry name" value="TPR-like_helical_dom_sf"/>
</dbReference>
<evidence type="ECO:0000256" key="2">
    <source>
        <dbReference type="ARBA" id="ARBA00022737"/>
    </source>
</evidence>
<evidence type="ECO:0000256" key="4">
    <source>
        <dbReference type="SAM" id="MobiDB-lite"/>
    </source>
</evidence>
<feature type="repeat" description="PPR" evidence="3">
    <location>
        <begin position="427"/>
        <end position="461"/>
    </location>
</feature>
<feature type="repeat" description="PPR" evidence="3">
    <location>
        <begin position="462"/>
        <end position="496"/>
    </location>
</feature>
<comment type="caution">
    <text evidence="5">The sequence shown here is derived from an EMBL/GenBank/DDBJ whole genome shotgun (WGS) entry which is preliminary data.</text>
</comment>
<comment type="similarity">
    <text evidence="1">Belongs to the PPR family. P subfamily.</text>
</comment>
<dbReference type="GO" id="GO:0006396">
    <property type="term" value="P:RNA processing"/>
    <property type="evidence" value="ECO:0000318"/>
    <property type="project" value="GO_Central"/>
</dbReference>
<dbReference type="GO" id="GO:0005739">
    <property type="term" value="C:mitochondrion"/>
    <property type="evidence" value="ECO:0000318"/>
    <property type="project" value="GO_Central"/>
</dbReference>
<dbReference type="Proteomes" id="UP000235145">
    <property type="component" value="Unassembled WGS sequence"/>
</dbReference>
<dbReference type="Gene3D" id="1.25.40.10">
    <property type="entry name" value="Tetratricopeptide repeat domain"/>
    <property type="match status" value="3"/>
</dbReference>
<dbReference type="GO" id="GO:0007005">
    <property type="term" value="P:mitochondrion organization"/>
    <property type="evidence" value="ECO:0000318"/>
    <property type="project" value="GO_Central"/>
</dbReference>
<dbReference type="Pfam" id="PF01535">
    <property type="entry name" value="PPR"/>
    <property type="match status" value="3"/>
</dbReference>
<feature type="repeat" description="PPR" evidence="3">
    <location>
        <begin position="532"/>
        <end position="567"/>
    </location>
</feature>
<dbReference type="AlphaFoldDB" id="A0A9R1V297"/>
<dbReference type="InterPro" id="IPR050667">
    <property type="entry name" value="PPR-containing_protein"/>
</dbReference>
<evidence type="ECO:0008006" key="7">
    <source>
        <dbReference type="Google" id="ProtNLM"/>
    </source>
</evidence>
<organism evidence="5 6">
    <name type="scientific">Lactuca sativa</name>
    <name type="common">Garden lettuce</name>
    <dbReference type="NCBI Taxonomy" id="4236"/>
    <lineage>
        <taxon>Eukaryota</taxon>
        <taxon>Viridiplantae</taxon>
        <taxon>Streptophyta</taxon>
        <taxon>Embryophyta</taxon>
        <taxon>Tracheophyta</taxon>
        <taxon>Spermatophyta</taxon>
        <taxon>Magnoliopsida</taxon>
        <taxon>eudicotyledons</taxon>
        <taxon>Gunneridae</taxon>
        <taxon>Pentapetalae</taxon>
        <taxon>asterids</taxon>
        <taxon>campanulids</taxon>
        <taxon>Asterales</taxon>
        <taxon>Asteraceae</taxon>
        <taxon>Cichorioideae</taxon>
        <taxon>Cichorieae</taxon>
        <taxon>Lactucinae</taxon>
        <taxon>Lactuca</taxon>
    </lineage>
</organism>
<dbReference type="PROSITE" id="PS51375">
    <property type="entry name" value="PPR"/>
    <property type="match status" value="5"/>
</dbReference>
<evidence type="ECO:0000313" key="6">
    <source>
        <dbReference type="Proteomes" id="UP000235145"/>
    </source>
</evidence>
<dbReference type="EMBL" id="NBSK02000007">
    <property type="protein sequence ID" value="KAJ0197549.1"/>
    <property type="molecule type" value="Genomic_DNA"/>
</dbReference>
<name>A0A9R1V297_LACSA</name>
<feature type="repeat" description="PPR" evidence="3">
    <location>
        <begin position="497"/>
        <end position="531"/>
    </location>
</feature>
<keyword evidence="6" id="KW-1185">Reference proteome</keyword>
<reference evidence="5 6" key="1">
    <citation type="journal article" date="2017" name="Nat. Commun.">
        <title>Genome assembly with in vitro proximity ligation data and whole-genome triplication in lettuce.</title>
        <authorList>
            <person name="Reyes-Chin-Wo S."/>
            <person name="Wang Z."/>
            <person name="Yang X."/>
            <person name="Kozik A."/>
            <person name="Arikit S."/>
            <person name="Song C."/>
            <person name="Xia L."/>
            <person name="Froenicke L."/>
            <person name="Lavelle D.O."/>
            <person name="Truco M.J."/>
            <person name="Xia R."/>
            <person name="Zhu S."/>
            <person name="Xu C."/>
            <person name="Xu H."/>
            <person name="Xu X."/>
            <person name="Cox K."/>
            <person name="Korf I."/>
            <person name="Meyers B.C."/>
            <person name="Michelmore R.W."/>
        </authorList>
    </citation>
    <scope>NUCLEOTIDE SEQUENCE [LARGE SCALE GENOMIC DNA]</scope>
    <source>
        <strain evidence="6">cv. Salinas</strain>
        <tissue evidence="5">Seedlings</tissue>
    </source>
</reference>
<dbReference type="OrthoDB" id="185373at2759"/>
<dbReference type="GO" id="GO:0003729">
    <property type="term" value="F:mRNA binding"/>
    <property type="evidence" value="ECO:0000318"/>
    <property type="project" value="GO_Central"/>
</dbReference>